<evidence type="ECO:0000256" key="2">
    <source>
        <dbReference type="SAM" id="SignalP"/>
    </source>
</evidence>
<organism evidence="3 4">
    <name type="scientific">Rhodoferax potami</name>
    <dbReference type="NCBI Taxonomy" id="3068338"/>
    <lineage>
        <taxon>Bacteria</taxon>
        <taxon>Pseudomonadati</taxon>
        <taxon>Pseudomonadota</taxon>
        <taxon>Betaproteobacteria</taxon>
        <taxon>Burkholderiales</taxon>
        <taxon>Comamonadaceae</taxon>
        <taxon>Rhodoferax</taxon>
    </lineage>
</organism>
<feature type="chain" id="PRO_5046432807" description="Lipoprotein" evidence="2">
    <location>
        <begin position="28"/>
        <end position="124"/>
    </location>
</feature>
<evidence type="ECO:0000313" key="4">
    <source>
        <dbReference type="Proteomes" id="UP001321700"/>
    </source>
</evidence>
<accession>A0ABU3KJ91</accession>
<reference evidence="3 4" key="1">
    <citation type="submission" date="2023-08" db="EMBL/GenBank/DDBJ databases">
        <title>Rhodoferax potami sp. nov. and Rhodoferax mekongensis sp. nov., isolated from the Mekong River in Thailand.</title>
        <authorList>
            <person name="Kitikhun S."/>
            <person name="Charoenyingcharoen P."/>
            <person name="Siriarchawattana P."/>
            <person name="Likhitrattanapisal S."/>
            <person name="Nilsakha T."/>
            <person name="Chanpet A."/>
            <person name="Rattanawaree P."/>
            <person name="Ingsriswang S."/>
        </authorList>
    </citation>
    <scope>NUCLEOTIDE SEQUENCE [LARGE SCALE GENOMIC DNA]</scope>
    <source>
        <strain evidence="3 4">TBRC 17660</strain>
    </source>
</reference>
<keyword evidence="4" id="KW-1185">Reference proteome</keyword>
<evidence type="ECO:0000256" key="1">
    <source>
        <dbReference type="SAM" id="MobiDB-lite"/>
    </source>
</evidence>
<feature type="signal peptide" evidence="2">
    <location>
        <begin position="1"/>
        <end position="27"/>
    </location>
</feature>
<dbReference type="Proteomes" id="UP001321700">
    <property type="component" value="Unassembled WGS sequence"/>
</dbReference>
<proteinExistence type="predicted"/>
<dbReference type="EMBL" id="JAVBIK010000001">
    <property type="protein sequence ID" value="MDT7517468.1"/>
    <property type="molecule type" value="Genomic_DNA"/>
</dbReference>
<evidence type="ECO:0000313" key="3">
    <source>
        <dbReference type="EMBL" id="MDT7517468.1"/>
    </source>
</evidence>
<evidence type="ECO:0008006" key="5">
    <source>
        <dbReference type="Google" id="ProtNLM"/>
    </source>
</evidence>
<protein>
    <recommendedName>
        <fullName evidence="5">Lipoprotein</fullName>
    </recommendedName>
</protein>
<keyword evidence="2" id="KW-0732">Signal</keyword>
<sequence length="124" mass="13472">MTLRPLLLLLPLLLSGCDLQSIQAAMADPKIAQREAEAKAIGSACRHGLRSIEDCYSLNEKASKSAIFNGWKEMDLYMRENKIEGVAPQGLKPPPPPPPPQPAEAVITEEEEDPKAKSKAKPKG</sequence>
<gene>
    <name evidence="3" type="ORF">RAE19_01700</name>
</gene>
<feature type="compositionally biased region" description="Pro residues" evidence="1">
    <location>
        <begin position="91"/>
        <end position="102"/>
    </location>
</feature>
<feature type="region of interest" description="Disordered" evidence="1">
    <location>
        <begin position="82"/>
        <end position="124"/>
    </location>
</feature>
<comment type="caution">
    <text evidence="3">The sequence shown here is derived from an EMBL/GenBank/DDBJ whole genome shotgun (WGS) entry which is preliminary data.</text>
</comment>
<dbReference type="PROSITE" id="PS51257">
    <property type="entry name" value="PROKAR_LIPOPROTEIN"/>
    <property type="match status" value="1"/>
</dbReference>
<name>A0ABU3KJ91_9BURK</name>
<dbReference type="RefSeq" id="WP_313873291.1">
    <property type="nucleotide sequence ID" value="NZ_JAVBIK010000001.1"/>
</dbReference>